<dbReference type="Pfam" id="PF13419">
    <property type="entry name" value="HAD_2"/>
    <property type="match status" value="1"/>
</dbReference>
<dbReference type="AlphaFoldDB" id="A0A7J3V0S7"/>
<organism evidence="2">
    <name type="scientific">Candidatus Methanosuratincola petrocarbonis</name>
    <name type="common">ex Vanwonterghem et al. 2016</name>
    <dbReference type="NCBI Taxonomy" id="1867261"/>
    <lineage>
        <taxon>Archaea</taxon>
        <taxon>Thermoproteota</taxon>
        <taxon>Methanosuratincolia</taxon>
        <taxon>Candidatus Methanomethylicales</taxon>
        <taxon>Candidatus Methanomethylicaceae</taxon>
        <taxon>Candidatus Methanosuratincola (ex Vanwonterghem et al. 2016)</taxon>
    </lineage>
</organism>
<dbReference type="NCBIfam" id="TIGR01509">
    <property type="entry name" value="HAD-SF-IA-v3"/>
    <property type="match status" value="1"/>
</dbReference>
<gene>
    <name evidence="2" type="ORF">ENL91_06035</name>
</gene>
<dbReference type="InterPro" id="IPR041492">
    <property type="entry name" value="HAD_2"/>
</dbReference>
<dbReference type="EMBL" id="DRVT01000071">
    <property type="protein sequence ID" value="HHI49711.1"/>
    <property type="molecule type" value="Genomic_DNA"/>
</dbReference>
<dbReference type="SFLD" id="SFLDG01135">
    <property type="entry name" value="C1.5.6:_HAD__Beta-PGM__Phospha"/>
    <property type="match status" value="1"/>
</dbReference>
<dbReference type="SFLD" id="SFLDS00003">
    <property type="entry name" value="Haloacid_Dehalogenase"/>
    <property type="match status" value="1"/>
</dbReference>
<comment type="caution">
    <text evidence="2">The sequence shown here is derived from an EMBL/GenBank/DDBJ whole genome shotgun (WGS) entry which is preliminary data.</text>
</comment>
<protein>
    <submittedName>
        <fullName evidence="2">HAD family hydrolase</fullName>
    </submittedName>
</protein>
<dbReference type="InterPro" id="IPR023214">
    <property type="entry name" value="HAD_sf"/>
</dbReference>
<name>A0A7J3V0S7_9CREN</name>
<accession>A0A7J3V0S7</accession>
<dbReference type="InterPro" id="IPR036412">
    <property type="entry name" value="HAD-like_sf"/>
</dbReference>
<evidence type="ECO:0000256" key="1">
    <source>
        <dbReference type="ARBA" id="ARBA00007958"/>
    </source>
</evidence>
<dbReference type="InterPro" id="IPR006439">
    <property type="entry name" value="HAD-SF_hydro_IA"/>
</dbReference>
<comment type="similarity">
    <text evidence="1">Belongs to the HAD-like hydrolase superfamily.</text>
</comment>
<dbReference type="InterPro" id="IPR050155">
    <property type="entry name" value="HAD-like_hydrolase_sf"/>
</dbReference>
<reference evidence="2" key="1">
    <citation type="journal article" date="2020" name="mSystems">
        <title>Genome- and Community-Level Interaction Insights into Carbon Utilization and Element Cycling Functions of Hydrothermarchaeota in Hydrothermal Sediment.</title>
        <authorList>
            <person name="Zhou Z."/>
            <person name="Liu Y."/>
            <person name="Xu W."/>
            <person name="Pan J."/>
            <person name="Luo Z.H."/>
            <person name="Li M."/>
        </authorList>
    </citation>
    <scope>NUCLEOTIDE SEQUENCE [LARGE SCALE GENOMIC DNA]</scope>
    <source>
        <strain evidence="2">SpSt-1038</strain>
    </source>
</reference>
<dbReference type="Gene3D" id="1.10.150.240">
    <property type="entry name" value="Putative phosphatase, domain 2"/>
    <property type="match status" value="1"/>
</dbReference>
<dbReference type="SFLD" id="SFLDG01129">
    <property type="entry name" value="C1.5:_HAD__Beta-PGM__Phosphata"/>
    <property type="match status" value="1"/>
</dbReference>
<dbReference type="Gene3D" id="3.40.50.1000">
    <property type="entry name" value="HAD superfamily/HAD-like"/>
    <property type="match status" value="1"/>
</dbReference>
<dbReference type="PRINTS" id="PR00413">
    <property type="entry name" value="HADHALOGNASE"/>
</dbReference>
<keyword evidence="2" id="KW-0378">Hydrolase</keyword>
<dbReference type="PANTHER" id="PTHR43434">
    <property type="entry name" value="PHOSPHOGLYCOLATE PHOSPHATASE"/>
    <property type="match status" value="1"/>
</dbReference>
<dbReference type="NCBIfam" id="TIGR01549">
    <property type="entry name" value="HAD-SF-IA-v1"/>
    <property type="match status" value="1"/>
</dbReference>
<dbReference type="PANTHER" id="PTHR43434:SF1">
    <property type="entry name" value="PHOSPHOGLYCOLATE PHOSPHATASE"/>
    <property type="match status" value="1"/>
</dbReference>
<evidence type="ECO:0000313" key="2">
    <source>
        <dbReference type="EMBL" id="HHI49711.1"/>
    </source>
</evidence>
<sequence length="245" mass="27349">MQKQLYRPKRAYSLRCLAVISAVLFDLDGTLVDCIVPMEQILIKVLENLGVKAAEAKKKYVVENLRRILLQGNSPFDGFRLLWRLGRYLGMPPHKRVAMIIFAYRSLKAAFLDSPLFPQAKQVLNHLRDRGIVMGIVTTRSAKEAQYVLKRHSIDGYFRIVVSRDLVKRGKPHPDPIIFALRKVGYRPDQAVMVGDMPTDIEAGKAAGAKTIALAIGIFNDALRESGADLLATSLGEVPRLIEAL</sequence>
<dbReference type="GO" id="GO:0008967">
    <property type="term" value="F:phosphoglycolate phosphatase activity"/>
    <property type="evidence" value="ECO:0007669"/>
    <property type="project" value="TreeGrafter"/>
</dbReference>
<dbReference type="InterPro" id="IPR023198">
    <property type="entry name" value="PGP-like_dom2"/>
</dbReference>
<dbReference type="SUPFAM" id="SSF56784">
    <property type="entry name" value="HAD-like"/>
    <property type="match status" value="1"/>
</dbReference>
<proteinExistence type="inferred from homology"/>
<dbReference type="GO" id="GO:0006281">
    <property type="term" value="P:DNA repair"/>
    <property type="evidence" value="ECO:0007669"/>
    <property type="project" value="TreeGrafter"/>
</dbReference>